<comment type="caution">
    <text evidence="3">The sequence shown here is derived from an EMBL/GenBank/DDBJ whole genome shotgun (WGS) entry which is preliminary data.</text>
</comment>
<dbReference type="AlphaFoldDB" id="A0A3N5Y662"/>
<sequence>MNIRIIIFIMSCMICTAHLAQAKEKSYALSIKVFKPLEKAQIAAEQGSYDEAFTLLNEVLEKSITPYERAQTYTLMGTFYYKQGDNDSALKAFSQVLLSEGDMPSRLLEQTLKTLTQMHMMQDDYESAKNYCEQLVAIAETPDQLNYALLAQAYYKLEQWKETLAAGEAGRALAYEQQKQPDENILLLINAAHFEIGALDKMPAILEELIRIYPKKSYILYLASIYGQLDRLDKQTVLMEALYDDGKLNEYSQLRNLASLYMSEKTPYKGAMVLHKALTEGKIKATARDYELLAQAWQLAAERKKAASAYAHAGRLGDTGENYLKQAYVLFDMAQWKSVVPAAMAGLDKGLTDKKAGEAWLLIGMARFKLKQFVQAIEACERAARFADTKGHAEQWIAYITREKRKRDSMMPAT</sequence>
<dbReference type="InterPro" id="IPR011990">
    <property type="entry name" value="TPR-like_helical_dom_sf"/>
</dbReference>
<dbReference type="InterPro" id="IPR019734">
    <property type="entry name" value="TPR_rpt"/>
</dbReference>
<dbReference type="Pfam" id="PF13181">
    <property type="entry name" value="TPR_8"/>
    <property type="match status" value="2"/>
</dbReference>
<keyword evidence="2" id="KW-0732">Signal</keyword>
<dbReference type="EMBL" id="RPOK01000004">
    <property type="protein sequence ID" value="RPJ65859.1"/>
    <property type="molecule type" value="Genomic_DNA"/>
</dbReference>
<feature type="chain" id="PRO_5018048752" description="Tetratricopeptide repeat protein" evidence="2">
    <location>
        <begin position="23"/>
        <end position="414"/>
    </location>
</feature>
<evidence type="ECO:0000256" key="1">
    <source>
        <dbReference type="PROSITE-ProRule" id="PRU00339"/>
    </source>
</evidence>
<organism evidence="3 4">
    <name type="scientific">Alteromonas sediminis</name>
    <dbReference type="NCBI Taxonomy" id="2259342"/>
    <lineage>
        <taxon>Bacteria</taxon>
        <taxon>Pseudomonadati</taxon>
        <taxon>Pseudomonadota</taxon>
        <taxon>Gammaproteobacteria</taxon>
        <taxon>Alteromonadales</taxon>
        <taxon>Alteromonadaceae</taxon>
        <taxon>Alteromonas/Salinimonas group</taxon>
        <taxon>Alteromonas</taxon>
    </lineage>
</organism>
<keyword evidence="1" id="KW-0802">TPR repeat</keyword>
<name>A0A3N5Y662_9ALTE</name>
<gene>
    <name evidence="3" type="ORF">DRW07_13690</name>
</gene>
<feature type="repeat" description="TPR" evidence="1">
    <location>
        <begin position="70"/>
        <end position="103"/>
    </location>
</feature>
<keyword evidence="4" id="KW-1185">Reference proteome</keyword>
<evidence type="ECO:0000313" key="3">
    <source>
        <dbReference type="EMBL" id="RPJ65859.1"/>
    </source>
</evidence>
<evidence type="ECO:0008006" key="5">
    <source>
        <dbReference type="Google" id="ProtNLM"/>
    </source>
</evidence>
<dbReference type="RefSeq" id="WP_124028490.1">
    <property type="nucleotide sequence ID" value="NZ_JBHRSN010000007.1"/>
</dbReference>
<dbReference type="PROSITE" id="PS50005">
    <property type="entry name" value="TPR"/>
    <property type="match status" value="1"/>
</dbReference>
<dbReference type="Proteomes" id="UP000275281">
    <property type="component" value="Unassembled WGS sequence"/>
</dbReference>
<dbReference type="SUPFAM" id="SSF48452">
    <property type="entry name" value="TPR-like"/>
    <property type="match status" value="1"/>
</dbReference>
<feature type="signal peptide" evidence="2">
    <location>
        <begin position="1"/>
        <end position="22"/>
    </location>
</feature>
<reference evidence="3 4" key="1">
    <citation type="submission" date="2018-11" db="EMBL/GenBank/DDBJ databases">
        <authorList>
            <person name="Ye M.-Q."/>
            <person name="Du Z.-J."/>
        </authorList>
    </citation>
    <scope>NUCLEOTIDE SEQUENCE [LARGE SCALE GENOMIC DNA]</scope>
    <source>
        <strain evidence="3 4">U0105</strain>
    </source>
</reference>
<protein>
    <recommendedName>
        <fullName evidence="5">Tetratricopeptide repeat protein</fullName>
    </recommendedName>
</protein>
<evidence type="ECO:0000256" key="2">
    <source>
        <dbReference type="SAM" id="SignalP"/>
    </source>
</evidence>
<evidence type="ECO:0000313" key="4">
    <source>
        <dbReference type="Proteomes" id="UP000275281"/>
    </source>
</evidence>
<proteinExistence type="predicted"/>
<dbReference type="SMART" id="SM00028">
    <property type="entry name" value="TPR"/>
    <property type="match status" value="3"/>
</dbReference>
<dbReference type="Gene3D" id="1.25.40.10">
    <property type="entry name" value="Tetratricopeptide repeat domain"/>
    <property type="match status" value="2"/>
</dbReference>
<dbReference type="OrthoDB" id="6397696at2"/>
<accession>A0A3N5Y662</accession>